<evidence type="ECO:0000313" key="7">
    <source>
        <dbReference type="Ensembl" id="ENSSFOP00015018924.2"/>
    </source>
</evidence>
<dbReference type="GO" id="GO:0016020">
    <property type="term" value="C:membrane"/>
    <property type="evidence" value="ECO:0007669"/>
    <property type="project" value="UniProtKB-SubCell"/>
</dbReference>
<proteinExistence type="predicted"/>
<dbReference type="Pfam" id="PF04116">
    <property type="entry name" value="FA_hydroxylase"/>
    <property type="match status" value="1"/>
</dbReference>
<feature type="domain" description="Fatty acid hydroxylase" evidence="6">
    <location>
        <begin position="131"/>
        <end position="266"/>
    </location>
</feature>
<feature type="transmembrane region" description="Helical" evidence="5">
    <location>
        <begin position="86"/>
        <end position="112"/>
    </location>
</feature>
<reference evidence="7" key="2">
    <citation type="submission" date="2025-08" db="UniProtKB">
        <authorList>
            <consortium name="Ensembl"/>
        </authorList>
    </citation>
    <scope>IDENTIFICATION</scope>
</reference>
<dbReference type="InterPro" id="IPR006694">
    <property type="entry name" value="Fatty_acid_hydroxylase"/>
</dbReference>
<keyword evidence="4 5" id="KW-0472">Membrane</keyword>
<evidence type="ECO:0000256" key="5">
    <source>
        <dbReference type="SAM" id="Phobius"/>
    </source>
</evidence>
<dbReference type="PANTHER" id="PTHR11863">
    <property type="entry name" value="STEROL DESATURASE"/>
    <property type="match status" value="1"/>
</dbReference>
<dbReference type="OrthoDB" id="1658724at2759"/>
<organism evidence="7 8">
    <name type="scientific">Scleropages formosus</name>
    <name type="common">Asian bonytongue</name>
    <name type="synonym">Osteoglossum formosum</name>
    <dbReference type="NCBI Taxonomy" id="113540"/>
    <lineage>
        <taxon>Eukaryota</taxon>
        <taxon>Metazoa</taxon>
        <taxon>Chordata</taxon>
        <taxon>Craniata</taxon>
        <taxon>Vertebrata</taxon>
        <taxon>Euteleostomi</taxon>
        <taxon>Actinopterygii</taxon>
        <taxon>Neopterygii</taxon>
        <taxon>Teleostei</taxon>
        <taxon>Osteoglossocephala</taxon>
        <taxon>Osteoglossomorpha</taxon>
        <taxon>Osteoglossiformes</taxon>
        <taxon>Osteoglossidae</taxon>
        <taxon>Scleropages</taxon>
    </lineage>
</organism>
<evidence type="ECO:0000259" key="6">
    <source>
        <dbReference type="Pfam" id="PF04116"/>
    </source>
</evidence>
<sequence length="270" mass="31698">VSQCSHTYTHSYRHKLTAMAGVTQGLWDLLLEYKGWLRSPFFPVFFSLTAYLAFCLPFVLLDAIAPRVALVRRFRIQQRSHVSWAMMWNCLAQALYNHVVFIFPLTVMHWYWRPVRFPGEAPGLLRAAGEMVACLLLFDFQYFVWHLLHHKVPWLYRTFHKVHHKYTSTFALTTEYSGAWETLSLGFFAAVNPMLLGCHPLTEMLFFVLNIWLSVEDHSGYDFPWSTHRLVPFGLYGGAPHHDLHHLKFKSNYAPYFTHWDRLFGTLHTS</sequence>
<dbReference type="GO" id="GO:0051607">
    <property type="term" value="P:defense response to virus"/>
    <property type="evidence" value="ECO:0007669"/>
    <property type="project" value="Ensembl"/>
</dbReference>
<dbReference type="GO" id="GO:0016491">
    <property type="term" value="F:oxidoreductase activity"/>
    <property type="evidence" value="ECO:0007669"/>
    <property type="project" value="InterPro"/>
</dbReference>
<evidence type="ECO:0000256" key="4">
    <source>
        <dbReference type="ARBA" id="ARBA00023136"/>
    </source>
</evidence>
<keyword evidence="8" id="KW-1185">Reference proteome</keyword>
<dbReference type="AlphaFoldDB" id="A0A8C9V3R9"/>
<reference evidence="7 8" key="1">
    <citation type="submission" date="2019-04" db="EMBL/GenBank/DDBJ databases">
        <authorList>
            <consortium name="Wellcome Sanger Institute Data Sharing"/>
        </authorList>
    </citation>
    <scope>NUCLEOTIDE SEQUENCE [LARGE SCALE GENOMIC DNA]</scope>
</reference>
<gene>
    <name evidence="7" type="primary">CH25H</name>
</gene>
<comment type="subcellular location">
    <subcellularLocation>
        <location evidence="1">Membrane</location>
    </subcellularLocation>
</comment>
<keyword evidence="3 5" id="KW-1133">Transmembrane helix</keyword>
<evidence type="ECO:0000256" key="1">
    <source>
        <dbReference type="ARBA" id="ARBA00004370"/>
    </source>
</evidence>
<evidence type="ECO:0000256" key="3">
    <source>
        <dbReference type="ARBA" id="ARBA00022989"/>
    </source>
</evidence>
<name>A0A8C9V3R9_SCLFO</name>
<dbReference type="GeneTree" id="ENSGT00940000162142"/>
<dbReference type="InterPro" id="IPR050307">
    <property type="entry name" value="Sterol_Desaturase_Related"/>
</dbReference>
<dbReference type="GO" id="GO:0005506">
    <property type="term" value="F:iron ion binding"/>
    <property type="evidence" value="ECO:0007669"/>
    <property type="project" value="InterPro"/>
</dbReference>
<dbReference type="Ensembl" id="ENSSFOT00015019140.2">
    <property type="protein sequence ID" value="ENSSFOP00015018924.2"/>
    <property type="gene ID" value="ENSSFOG00015012150.2"/>
</dbReference>
<protein>
    <submittedName>
        <fullName evidence="7">Cholesterol 25-hydroxylase</fullName>
    </submittedName>
</protein>
<dbReference type="GO" id="GO:0008610">
    <property type="term" value="P:lipid biosynthetic process"/>
    <property type="evidence" value="ECO:0007669"/>
    <property type="project" value="InterPro"/>
</dbReference>
<feature type="transmembrane region" description="Helical" evidence="5">
    <location>
        <begin position="124"/>
        <end position="148"/>
    </location>
</feature>
<evidence type="ECO:0000313" key="8">
    <source>
        <dbReference type="Proteomes" id="UP000694397"/>
    </source>
</evidence>
<reference evidence="7" key="3">
    <citation type="submission" date="2025-09" db="UniProtKB">
        <authorList>
            <consortium name="Ensembl"/>
        </authorList>
    </citation>
    <scope>IDENTIFICATION</scope>
</reference>
<feature type="transmembrane region" description="Helical" evidence="5">
    <location>
        <begin position="41"/>
        <end position="65"/>
    </location>
</feature>
<accession>A0A8C9V3R9</accession>
<keyword evidence="2 5" id="KW-0812">Transmembrane</keyword>
<dbReference type="Proteomes" id="UP000694397">
    <property type="component" value="Chromosome 24"/>
</dbReference>
<evidence type="ECO:0000256" key="2">
    <source>
        <dbReference type="ARBA" id="ARBA00022692"/>
    </source>
</evidence>